<accession>A0A1M4E197</accession>
<name>A0A1M4E197_9ACTN</name>
<evidence type="ECO:0008006" key="2">
    <source>
        <dbReference type="Google" id="ProtNLM"/>
    </source>
</evidence>
<protein>
    <recommendedName>
        <fullName evidence="2">Alpha/beta hydrolase</fullName>
    </recommendedName>
</protein>
<sequence length="41" mass="4379">MSEEKALDVGPSKIEMTYERLGDPQAPPVLLVMGAGGQLIH</sequence>
<gene>
    <name evidence="1" type="ORF">BN4615_P2111</name>
</gene>
<dbReference type="EMBL" id="LT559118">
    <property type="protein sequence ID" value="SBO92597.1"/>
    <property type="molecule type" value="Genomic_DNA"/>
</dbReference>
<dbReference type="AlphaFoldDB" id="A0A1M4E197"/>
<reference evidence="1" key="1">
    <citation type="submission" date="2016-04" db="EMBL/GenBank/DDBJ databases">
        <authorList>
            <person name="Evans L.H."/>
            <person name="Alamgir A."/>
            <person name="Owens N."/>
            <person name="Weber N.D."/>
            <person name="Virtaneva K."/>
            <person name="Barbian K."/>
            <person name="Babar A."/>
            <person name="Rosenke K."/>
        </authorList>
    </citation>
    <scope>NUCLEOTIDE SEQUENCE</scope>
    <source>
        <strain evidence="1">Nono1</strain>
    </source>
</reference>
<dbReference type="RefSeq" id="WP_263657448.1">
    <property type="nucleotide sequence ID" value="NZ_CP084058.1"/>
</dbReference>
<organism evidence="1">
    <name type="scientific">Nonomuraea gerenzanensis</name>
    <dbReference type="NCBI Taxonomy" id="93944"/>
    <lineage>
        <taxon>Bacteria</taxon>
        <taxon>Bacillati</taxon>
        <taxon>Actinomycetota</taxon>
        <taxon>Actinomycetes</taxon>
        <taxon>Streptosporangiales</taxon>
        <taxon>Streptosporangiaceae</taxon>
        <taxon>Nonomuraea</taxon>
    </lineage>
</organism>
<evidence type="ECO:0000313" key="1">
    <source>
        <dbReference type="EMBL" id="SBO92597.1"/>
    </source>
</evidence>
<proteinExistence type="predicted"/>